<accession>A0A6L3YXP6</accession>
<dbReference type="GO" id="GO:0022857">
    <property type="term" value="F:transmembrane transporter activity"/>
    <property type="evidence" value="ECO:0007669"/>
    <property type="project" value="InterPro"/>
</dbReference>
<keyword evidence="6" id="KW-1133">Transmembrane helix</keyword>
<keyword evidence="7" id="KW-0472">Membrane</keyword>
<evidence type="ECO:0000256" key="5">
    <source>
        <dbReference type="ARBA" id="ARBA00022970"/>
    </source>
</evidence>
<keyword evidence="5" id="KW-0029">Amino-acid transport</keyword>
<evidence type="ECO:0000313" key="9">
    <source>
        <dbReference type="EMBL" id="KAB2690330.1"/>
    </source>
</evidence>
<evidence type="ECO:0000256" key="3">
    <source>
        <dbReference type="ARBA" id="ARBA00022475"/>
    </source>
</evidence>
<evidence type="ECO:0000313" key="10">
    <source>
        <dbReference type="Proteomes" id="UP000481643"/>
    </source>
</evidence>
<comment type="subcellular location">
    <subcellularLocation>
        <location evidence="1">Cell membrane</location>
        <topology evidence="1">Multi-pass membrane protein</topology>
    </subcellularLocation>
</comment>
<dbReference type="Proteomes" id="UP000481643">
    <property type="component" value="Unassembled WGS sequence"/>
</dbReference>
<dbReference type="InterPro" id="IPR052157">
    <property type="entry name" value="BCAA_transport_permease"/>
</dbReference>
<evidence type="ECO:0000256" key="7">
    <source>
        <dbReference type="ARBA" id="ARBA00023136"/>
    </source>
</evidence>
<keyword evidence="2" id="KW-0813">Transport</keyword>
<dbReference type="InterPro" id="IPR001851">
    <property type="entry name" value="ABC_transp_permease"/>
</dbReference>
<dbReference type="CDD" id="cd06582">
    <property type="entry name" value="TM_PBP1_LivH_like"/>
    <property type="match status" value="1"/>
</dbReference>
<proteinExistence type="inferred from homology"/>
<dbReference type="EMBL" id="WBVX01000001">
    <property type="protein sequence ID" value="KAB2690330.1"/>
    <property type="molecule type" value="Genomic_DNA"/>
</dbReference>
<dbReference type="PANTHER" id="PTHR11795">
    <property type="entry name" value="BRANCHED-CHAIN AMINO ACID TRANSPORT SYSTEM PERMEASE PROTEIN LIVH"/>
    <property type="match status" value="1"/>
</dbReference>
<sequence length="298" mass="31561">MAYLLQQFANAMPLAATYAMLAFGYALSFAVIKRADISYGALVAFSGQLLLIFTAFGWSRLWLVLPAAIGVGVVGALFYTLAAGAVIVGFVMRPLSRASPNMAMVAALGVAVVLMESVRLAAGSRSLWLPPLLQDKITFWGEGDKAVVLTTMQIINTLVMASIVLTGSFALQRTRFGRNWRAVRDDVLAAQLCGVNAGRVFLAAYMGAVLVAALSGILITAYYGTMSSGDGLLLGLKILMIGAVGGYFSPLASAGGAALLAFAETFWTAFAPIVWREPAIFALLIFLLNVSRRESLSP</sequence>
<evidence type="ECO:0000256" key="1">
    <source>
        <dbReference type="ARBA" id="ARBA00004651"/>
    </source>
</evidence>
<comment type="similarity">
    <text evidence="8">Belongs to the binding-protein-dependent transport system permease family. LivHM subfamily.</text>
</comment>
<organism evidence="9 10">
    <name type="scientific">Brucella tritici</name>
    <dbReference type="NCBI Taxonomy" id="94626"/>
    <lineage>
        <taxon>Bacteria</taxon>
        <taxon>Pseudomonadati</taxon>
        <taxon>Pseudomonadota</taxon>
        <taxon>Alphaproteobacteria</taxon>
        <taxon>Hyphomicrobiales</taxon>
        <taxon>Brucellaceae</taxon>
        <taxon>Brucella/Ochrobactrum group</taxon>
        <taxon>Brucella</taxon>
    </lineage>
</organism>
<evidence type="ECO:0000256" key="2">
    <source>
        <dbReference type="ARBA" id="ARBA00022448"/>
    </source>
</evidence>
<protein>
    <submittedName>
        <fullName evidence="9">Branched-chain amino acid ABC transporter permease</fullName>
    </submittedName>
</protein>
<keyword evidence="3" id="KW-1003">Cell membrane</keyword>
<evidence type="ECO:0000256" key="6">
    <source>
        <dbReference type="ARBA" id="ARBA00022989"/>
    </source>
</evidence>
<dbReference type="GO" id="GO:0006865">
    <property type="term" value="P:amino acid transport"/>
    <property type="evidence" value="ECO:0007669"/>
    <property type="project" value="UniProtKB-KW"/>
</dbReference>
<gene>
    <name evidence="9" type="ORF">F9L08_02370</name>
</gene>
<comment type="caution">
    <text evidence="9">The sequence shown here is derived from an EMBL/GenBank/DDBJ whole genome shotgun (WGS) entry which is preliminary data.</text>
</comment>
<evidence type="ECO:0000256" key="8">
    <source>
        <dbReference type="ARBA" id="ARBA00037998"/>
    </source>
</evidence>
<evidence type="ECO:0000256" key="4">
    <source>
        <dbReference type="ARBA" id="ARBA00022692"/>
    </source>
</evidence>
<keyword evidence="4" id="KW-0812">Transmembrane</keyword>
<reference evidence="9 10" key="1">
    <citation type="submission" date="2019-09" db="EMBL/GenBank/DDBJ databases">
        <title>Taxonomic organization of the family Brucellaceae based on a phylogenomic approach.</title>
        <authorList>
            <person name="Leclercq S."/>
            <person name="Cloeckaert A."/>
            <person name="Zygmunt M.S."/>
        </authorList>
    </citation>
    <scope>NUCLEOTIDE SEQUENCE [LARGE SCALE GENOMIC DNA]</scope>
    <source>
        <strain evidence="9 10">WS1830</strain>
    </source>
</reference>
<dbReference type="GO" id="GO:0005886">
    <property type="term" value="C:plasma membrane"/>
    <property type="evidence" value="ECO:0007669"/>
    <property type="project" value="UniProtKB-SubCell"/>
</dbReference>
<dbReference type="Pfam" id="PF02653">
    <property type="entry name" value="BPD_transp_2"/>
    <property type="match status" value="1"/>
</dbReference>
<dbReference type="RefSeq" id="WP_151556556.1">
    <property type="nucleotide sequence ID" value="NZ_JAKVTF010000001.1"/>
</dbReference>
<name>A0A6L3YXP6_9HYPH</name>
<dbReference type="PANTHER" id="PTHR11795:SF445">
    <property type="entry name" value="AMINO ACID ABC TRANSPORTER PERMEASE PROTEIN"/>
    <property type="match status" value="1"/>
</dbReference>
<dbReference type="AlphaFoldDB" id="A0A6L3YXP6"/>